<evidence type="ECO:0000313" key="19">
    <source>
        <dbReference type="Proteomes" id="UP000462760"/>
    </source>
</evidence>
<dbReference type="EC" id="2.3.1.180" evidence="14"/>
<dbReference type="InterPro" id="IPR004655">
    <property type="entry name" value="FabH"/>
</dbReference>
<dbReference type="InterPro" id="IPR013747">
    <property type="entry name" value="ACP_syn_III_C"/>
</dbReference>
<evidence type="ECO:0000256" key="12">
    <source>
        <dbReference type="ARBA" id="ARBA00052467"/>
    </source>
</evidence>
<evidence type="ECO:0000256" key="9">
    <source>
        <dbReference type="ARBA" id="ARBA00023315"/>
    </source>
</evidence>
<keyword evidence="4 14" id="KW-0808">Transferase</keyword>
<feature type="domain" description="Beta-ketoacyl-[acyl-carrier-protein] synthase III N-terminal" evidence="17">
    <location>
        <begin position="121"/>
        <end position="199"/>
    </location>
</feature>
<name>A0A844FE91_9FIRM</name>
<comment type="subcellular location">
    <subcellularLocation>
        <location evidence="14">Cytoplasm</location>
    </subcellularLocation>
</comment>
<keyword evidence="8 14" id="KW-0511">Multifunctional enzyme</keyword>
<protein>
    <recommendedName>
        <fullName evidence="14">Beta-ketoacyl-[acyl-carrier-protein] synthase III</fullName>
        <shortName evidence="14">Beta-ketoacyl-ACP synthase III</shortName>
        <shortName evidence="14">KAS III</shortName>
        <ecNumber evidence="14">2.3.1.180</ecNumber>
    </recommendedName>
    <alternativeName>
        <fullName evidence="14">3-oxoacyl-[acyl-carrier-protein] synthase 3</fullName>
    </alternativeName>
    <alternativeName>
        <fullName evidence="14">3-oxoacyl-[acyl-carrier-protein] synthase III</fullName>
    </alternativeName>
</protein>
<proteinExistence type="inferred from homology"/>
<evidence type="ECO:0000256" key="14">
    <source>
        <dbReference type="HAMAP-Rule" id="MF_01815"/>
    </source>
</evidence>
<keyword evidence="15" id="KW-0812">Transmembrane</keyword>
<comment type="caution">
    <text evidence="18">The sequence shown here is derived from an EMBL/GenBank/DDBJ whole genome shotgun (WGS) entry which is preliminary data.</text>
</comment>
<evidence type="ECO:0000256" key="13">
    <source>
        <dbReference type="ARBA" id="ARBA00052985"/>
    </source>
</evidence>
<feature type="active site" evidence="14">
    <location>
        <position position="297"/>
    </location>
</feature>
<dbReference type="UniPathway" id="UPA00094"/>
<gene>
    <name evidence="14" type="primary">fabH</name>
    <name evidence="18" type="ORF">FYJ27_00835</name>
</gene>
<evidence type="ECO:0000259" key="16">
    <source>
        <dbReference type="Pfam" id="PF08541"/>
    </source>
</evidence>
<comment type="subunit">
    <text evidence="14">Homodimer.</text>
</comment>
<dbReference type="SUPFAM" id="SSF53901">
    <property type="entry name" value="Thiolase-like"/>
    <property type="match status" value="1"/>
</dbReference>
<keyword evidence="5 14" id="KW-0276">Fatty acid metabolism</keyword>
<dbReference type="Pfam" id="PF08541">
    <property type="entry name" value="ACP_syn_III_C"/>
    <property type="match status" value="1"/>
</dbReference>
<evidence type="ECO:0000256" key="8">
    <source>
        <dbReference type="ARBA" id="ARBA00023268"/>
    </source>
</evidence>
<evidence type="ECO:0000256" key="1">
    <source>
        <dbReference type="ARBA" id="ARBA00005194"/>
    </source>
</evidence>
<dbReference type="AlphaFoldDB" id="A0A844FE91"/>
<evidence type="ECO:0000256" key="4">
    <source>
        <dbReference type="ARBA" id="ARBA00022679"/>
    </source>
</evidence>
<dbReference type="GO" id="GO:0033818">
    <property type="term" value="F:beta-ketoacyl-acyl-carrier-protein synthase III activity"/>
    <property type="evidence" value="ECO:0007669"/>
    <property type="project" value="UniProtKB-UniRule"/>
</dbReference>
<feature type="active site" evidence="14">
    <location>
        <position position="267"/>
    </location>
</feature>
<evidence type="ECO:0000256" key="5">
    <source>
        <dbReference type="ARBA" id="ARBA00022832"/>
    </source>
</evidence>
<feature type="active site" evidence="14">
    <location>
        <position position="127"/>
    </location>
</feature>
<dbReference type="GO" id="GO:0005737">
    <property type="term" value="C:cytoplasm"/>
    <property type="evidence" value="ECO:0007669"/>
    <property type="project" value="UniProtKB-SubCell"/>
</dbReference>
<evidence type="ECO:0000256" key="15">
    <source>
        <dbReference type="SAM" id="Phobius"/>
    </source>
</evidence>
<dbReference type="GO" id="GO:0006633">
    <property type="term" value="P:fatty acid biosynthetic process"/>
    <property type="evidence" value="ECO:0007669"/>
    <property type="project" value="UniProtKB-UniRule"/>
</dbReference>
<evidence type="ECO:0000259" key="17">
    <source>
        <dbReference type="Pfam" id="PF08545"/>
    </source>
</evidence>
<dbReference type="CDD" id="cd00830">
    <property type="entry name" value="KAS_III"/>
    <property type="match status" value="1"/>
</dbReference>
<keyword evidence="3 14" id="KW-0444">Lipid biosynthesis</keyword>
<keyword evidence="15" id="KW-1133">Transmembrane helix</keyword>
<comment type="similarity">
    <text evidence="2 14">Belongs to the thiolase-like superfamily. FabH family.</text>
</comment>
<reference evidence="18 19" key="1">
    <citation type="submission" date="2019-08" db="EMBL/GenBank/DDBJ databases">
        <title>In-depth cultivation of the pig gut microbiome towards novel bacterial diversity and tailored functional studies.</title>
        <authorList>
            <person name="Wylensek D."/>
            <person name="Hitch T.C.A."/>
            <person name="Clavel T."/>
        </authorList>
    </citation>
    <scope>NUCLEOTIDE SEQUENCE [LARGE SCALE GENOMIC DNA]</scope>
    <source>
        <strain evidence="18 19">Med78-601-WT-4W-RMD-3</strain>
    </source>
</reference>
<comment type="domain">
    <text evidence="14">The last Arg residue of the ACP-binding site is essential for the weak association between ACP/AcpP and FabH.</text>
</comment>
<accession>A0A844FE91</accession>
<evidence type="ECO:0000256" key="10">
    <source>
        <dbReference type="ARBA" id="ARBA00051096"/>
    </source>
</evidence>
<comment type="catalytic activity">
    <reaction evidence="10">
        <text>malonyl-[ACP] + acetyl-CoA + H(+) = 3-oxobutanoyl-[ACP] + CO2 + CoA</text>
        <dbReference type="Rhea" id="RHEA:12080"/>
        <dbReference type="Rhea" id="RHEA-COMP:9623"/>
        <dbReference type="Rhea" id="RHEA-COMP:9625"/>
        <dbReference type="ChEBI" id="CHEBI:15378"/>
        <dbReference type="ChEBI" id="CHEBI:16526"/>
        <dbReference type="ChEBI" id="CHEBI:57287"/>
        <dbReference type="ChEBI" id="CHEBI:57288"/>
        <dbReference type="ChEBI" id="CHEBI:78449"/>
        <dbReference type="ChEBI" id="CHEBI:78450"/>
        <dbReference type="EC" id="2.3.1.180"/>
    </reaction>
    <physiologicalReaction direction="left-to-right" evidence="10">
        <dbReference type="Rhea" id="RHEA:12081"/>
    </physiologicalReaction>
</comment>
<dbReference type="GO" id="GO:0004315">
    <property type="term" value="F:3-oxoacyl-[acyl-carrier-protein] synthase activity"/>
    <property type="evidence" value="ECO:0007669"/>
    <property type="project" value="InterPro"/>
</dbReference>
<dbReference type="EMBL" id="VULR01000001">
    <property type="protein sequence ID" value="MSS42282.1"/>
    <property type="molecule type" value="Genomic_DNA"/>
</dbReference>
<dbReference type="FunFam" id="3.40.47.10:FF:000004">
    <property type="entry name" value="3-oxoacyl-[acyl-carrier-protein] synthase 3"/>
    <property type="match status" value="1"/>
</dbReference>
<evidence type="ECO:0000313" key="18">
    <source>
        <dbReference type="EMBL" id="MSS42282.1"/>
    </source>
</evidence>
<organism evidence="18 19">
    <name type="scientific">Anaerosalibacter bizertensis</name>
    <dbReference type="NCBI Taxonomy" id="932217"/>
    <lineage>
        <taxon>Bacteria</taxon>
        <taxon>Bacillati</taxon>
        <taxon>Bacillota</taxon>
        <taxon>Tissierellia</taxon>
        <taxon>Tissierellales</taxon>
        <taxon>Sporanaerobacteraceae</taxon>
        <taxon>Anaerosalibacter</taxon>
    </lineage>
</organism>
<dbReference type="HAMAP" id="MF_01815">
    <property type="entry name" value="FabH"/>
    <property type="match status" value="1"/>
</dbReference>
<dbReference type="Proteomes" id="UP000462760">
    <property type="component" value="Unassembled WGS sequence"/>
</dbReference>
<evidence type="ECO:0000256" key="7">
    <source>
        <dbReference type="ARBA" id="ARBA00023160"/>
    </source>
</evidence>
<dbReference type="InterPro" id="IPR016039">
    <property type="entry name" value="Thiolase-like"/>
</dbReference>
<comment type="catalytic activity">
    <reaction evidence="11">
        <text>(2S)-2-methylbutanoyl-CoA + malonyl-[ACP] + H(+) = (4S)-4-methyl-3-oxohexanoyl-[ACP] + CO2 + CoA</text>
        <dbReference type="Rhea" id="RHEA:42276"/>
        <dbReference type="Rhea" id="RHEA-COMP:9623"/>
        <dbReference type="Rhea" id="RHEA-COMP:17148"/>
        <dbReference type="ChEBI" id="CHEBI:15378"/>
        <dbReference type="ChEBI" id="CHEBI:16526"/>
        <dbReference type="ChEBI" id="CHEBI:57287"/>
        <dbReference type="ChEBI" id="CHEBI:78449"/>
        <dbReference type="ChEBI" id="CHEBI:88166"/>
        <dbReference type="ChEBI" id="CHEBI:167462"/>
        <dbReference type="EC" id="2.3.1.300"/>
    </reaction>
    <physiologicalReaction direction="left-to-right" evidence="11">
        <dbReference type="Rhea" id="RHEA:42277"/>
    </physiologicalReaction>
</comment>
<keyword evidence="7 14" id="KW-0275">Fatty acid biosynthesis</keyword>
<dbReference type="NCBIfam" id="TIGR00747">
    <property type="entry name" value="fabH"/>
    <property type="match status" value="1"/>
</dbReference>
<keyword evidence="6 14" id="KW-0443">Lipid metabolism</keyword>
<dbReference type="PANTHER" id="PTHR43091">
    <property type="entry name" value="3-OXOACYL-[ACYL-CARRIER-PROTEIN] SYNTHASE"/>
    <property type="match status" value="1"/>
</dbReference>
<comment type="function">
    <text evidence="14">Catalyzes the condensation reaction of fatty acid synthesis by the addition to an acyl acceptor of two carbons from malonyl-ACP. Catalyzes the first condensation reaction which initiates fatty acid synthesis and may therefore play a role in governing the total rate of fatty acid production. Possesses both acetoacetyl-ACP synthase and acetyl transacylase activities. Its substrate specificity determines the biosynthesis of branched-chain and/or straight-chain of fatty acids.</text>
</comment>
<sequence length="342" mass="37190">MLLLVGLEVYILNTIYSVGISGVGSYVPEKIVTNDDLSKIVDTSDEWIRTRTGICERRIAKKDIATSDLCTEAVKKAIRDANILPEDIDLILVATVTPDMAFPSTACIVQKNIGANNASAFDISVGCSGFLYGLAIGSNFIATGAYDTVLVVGAEILSRILDWKDRNTCVLFGDGAGACVLQRCEDGKGILSYDLGADGANGHFLTQPAGGSLNPASIETVNKRLHYVHMDGREVFKFAVRSMEKASKRALEKANIPLEAIDYLIPHQANIRIIESAAKRLKIKRDKVYVNLDRYGNISSASIPIALDEAFHKGYIKKDDIVLFVAFGAGLTWASVLLKWNK</sequence>
<dbReference type="OrthoDB" id="9815506at2"/>
<dbReference type="NCBIfam" id="NF006829">
    <property type="entry name" value="PRK09352.1"/>
    <property type="match status" value="1"/>
</dbReference>
<comment type="catalytic activity">
    <reaction evidence="12">
        <text>2-methylpropanoyl-CoA + malonyl-[ACP] + H(+) = 4-methyl-3-oxopentanoyl-[ACP] + CO2 + CoA</text>
        <dbReference type="Rhea" id="RHEA:42268"/>
        <dbReference type="Rhea" id="RHEA-COMP:9623"/>
        <dbReference type="Rhea" id="RHEA-COMP:9940"/>
        <dbReference type="ChEBI" id="CHEBI:15378"/>
        <dbReference type="ChEBI" id="CHEBI:16526"/>
        <dbReference type="ChEBI" id="CHEBI:57287"/>
        <dbReference type="ChEBI" id="CHEBI:57338"/>
        <dbReference type="ChEBI" id="CHEBI:78449"/>
        <dbReference type="ChEBI" id="CHEBI:78820"/>
        <dbReference type="EC" id="2.3.1.300"/>
    </reaction>
    <physiologicalReaction direction="left-to-right" evidence="12">
        <dbReference type="Rhea" id="RHEA:42269"/>
    </physiologicalReaction>
</comment>
<comment type="pathway">
    <text evidence="1 14">Lipid metabolism; fatty acid biosynthesis.</text>
</comment>
<keyword evidence="15" id="KW-0472">Membrane</keyword>
<feature type="domain" description="Beta-ketoacyl-[acyl-carrier-protein] synthase III C-terminal" evidence="16">
    <location>
        <begin position="251"/>
        <end position="340"/>
    </location>
</feature>
<evidence type="ECO:0000256" key="3">
    <source>
        <dbReference type="ARBA" id="ARBA00022516"/>
    </source>
</evidence>
<dbReference type="Gene3D" id="3.40.47.10">
    <property type="match status" value="1"/>
</dbReference>
<keyword evidence="9 14" id="KW-0012">Acyltransferase</keyword>
<comment type="catalytic activity">
    <reaction evidence="13">
        <text>3-methylbutanoyl-CoA + malonyl-[ACP] + H(+) = 5-methyl-3-oxohexanoyl-[ACP] + CO2 + CoA</text>
        <dbReference type="Rhea" id="RHEA:42272"/>
        <dbReference type="Rhea" id="RHEA-COMP:9623"/>
        <dbReference type="Rhea" id="RHEA-COMP:9941"/>
        <dbReference type="ChEBI" id="CHEBI:15378"/>
        <dbReference type="ChEBI" id="CHEBI:16526"/>
        <dbReference type="ChEBI" id="CHEBI:57287"/>
        <dbReference type="ChEBI" id="CHEBI:57345"/>
        <dbReference type="ChEBI" id="CHEBI:78449"/>
        <dbReference type="ChEBI" id="CHEBI:78822"/>
        <dbReference type="EC" id="2.3.1.300"/>
    </reaction>
    <physiologicalReaction direction="left-to-right" evidence="13">
        <dbReference type="Rhea" id="RHEA:42273"/>
    </physiologicalReaction>
</comment>
<keyword evidence="14" id="KW-0963">Cytoplasm</keyword>
<dbReference type="PANTHER" id="PTHR43091:SF1">
    <property type="entry name" value="BETA-KETOACYL-[ACYL-CARRIER-PROTEIN] SYNTHASE III, CHLOROPLASTIC"/>
    <property type="match status" value="1"/>
</dbReference>
<evidence type="ECO:0000256" key="6">
    <source>
        <dbReference type="ARBA" id="ARBA00023098"/>
    </source>
</evidence>
<feature type="transmembrane region" description="Helical" evidence="15">
    <location>
        <begin position="321"/>
        <end position="340"/>
    </location>
</feature>
<evidence type="ECO:0000256" key="2">
    <source>
        <dbReference type="ARBA" id="ARBA00008642"/>
    </source>
</evidence>
<dbReference type="InterPro" id="IPR013751">
    <property type="entry name" value="ACP_syn_III_N"/>
</dbReference>
<evidence type="ECO:0000256" key="11">
    <source>
        <dbReference type="ARBA" id="ARBA00052407"/>
    </source>
</evidence>
<feature type="region of interest" description="ACP-binding" evidence="14">
    <location>
        <begin position="268"/>
        <end position="272"/>
    </location>
</feature>
<dbReference type="Pfam" id="PF08545">
    <property type="entry name" value="ACP_syn_III"/>
    <property type="match status" value="1"/>
</dbReference>